<evidence type="ECO:0000313" key="3">
    <source>
        <dbReference type="Proteomes" id="UP000025241"/>
    </source>
</evidence>
<dbReference type="KEGG" id="pkc:PKB_0892"/>
<reference evidence="2 3" key="2">
    <citation type="submission" date="2014-05" db="EMBL/GenBank/DDBJ databases">
        <title>Genome sequence of the 3-chlorobenzoate degrading bacterium Pseudomonas knackmussii B13 shows multiple evidence for horizontal gene transfer.</title>
        <authorList>
            <person name="Miyazaki R."/>
            <person name="Bertelli C."/>
            <person name="Falquet L."/>
            <person name="Robinson-Rechavi M."/>
            <person name="Gharib W."/>
            <person name="Roy S."/>
            <person name="Van der Meer J.R."/>
        </authorList>
    </citation>
    <scope>NUCLEOTIDE SEQUENCE [LARGE SCALE GENOMIC DNA]</scope>
    <source>
        <strain evidence="2 3">B13</strain>
    </source>
</reference>
<organism evidence="2 3">
    <name type="scientific">Pseudomonas knackmussii (strain DSM 6978 / CCUG 54928 / LMG 23759 / B13)</name>
    <dbReference type="NCBI Taxonomy" id="1301098"/>
    <lineage>
        <taxon>Bacteria</taxon>
        <taxon>Pseudomonadati</taxon>
        <taxon>Pseudomonadota</taxon>
        <taxon>Gammaproteobacteria</taxon>
        <taxon>Pseudomonadales</taxon>
        <taxon>Pseudomonadaceae</taxon>
        <taxon>Pseudomonas</taxon>
    </lineage>
</organism>
<accession>A0A024HCQ2</accession>
<proteinExistence type="predicted"/>
<dbReference type="HOGENOM" id="CLU_2370630_0_0_6"/>
<protein>
    <submittedName>
        <fullName evidence="2">Uncharacterized protein</fullName>
    </submittedName>
</protein>
<evidence type="ECO:0000313" key="2">
    <source>
        <dbReference type="EMBL" id="CDF82258.1"/>
    </source>
</evidence>
<dbReference type="AlphaFoldDB" id="A0A024HCQ2"/>
<feature type="region of interest" description="Disordered" evidence="1">
    <location>
        <begin position="73"/>
        <end position="97"/>
    </location>
</feature>
<reference evidence="2 3" key="1">
    <citation type="submission" date="2013-03" db="EMBL/GenBank/DDBJ databases">
        <authorList>
            <person name="Linke B."/>
        </authorList>
    </citation>
    <scope>NUCLEOTIDE SEQUENCE [LARGE SCALE GENOMIC DNA]</scope>
    <source>
        <strain evidence="2 3">B13</strain>
    </source>
</reference>
<keyword evidence="3" id="KW-1185">Reference proteome</keyword>
<sequence length="97" mass="10984">MIEFNKAILDCMRELRRRLREEQALDIQFQQTDAVTLMLRACETSAQESTRELGQRLSELSGVRLSRVVQEPSFLPTQGGSEQQYSGPLRGGARASR</sequence>
<name>A0A024HCQ2_PSEKB</name>
<dbReference type="OrthoDB" id="7013325at2"/>
<gene>
    <name evidence="2" type="ORF">PKB_0892</name>
</gene>
<dbReference type="PATRIC" id="fig|1301098.3.peg.897"/>
<evidence type="ECO:0000256" key="1">
    <source>
        <dbReference type="SAM" id="MobiDB-lite"/>
    </source>
</evidence>
<dbReference type="EMBL" id="HG322950">
    <property type="protein sequence ID" value="CDF82258.1"/>
    <property type="molecule type" value="Genomic_DNA"/>
</dbReference>
<dbReference type="Proteomes" id="UP000025241">
    <property type="component" value="Chromosome I"/>
</dbReference>
<feature type="compositionally biased region" description="Polar residues" evidence="1">
    <location>
        <begin position="75"/>
        <end position="86"/>
    </location>
</feature>
<dbReference type="eggNOG" id="ENOG502ZEXD">
    <property type="taxonomic scope" value="Bacteria"/>
</dbReference>